<dbReference type="Proteomes" id="UP000326354">
    <property type="component" value="Chromosome"/>
</dbReference>
<dbReference type="GO" id="GO:0016779">
    <property type="term" value="F:nucleotidyltransferase activity"/>
    <property type="evidence" value="ECO:0007669"/>
    <property type="project" value="UniProtKB-KW"/>
</dbReference>
<dbReference type="SUPFAM" id="SSF109604">
    <property type="entry name" value="HD-domain/PDEase-like"/>
    <property type="match status" value="1"/>
</dbReference>
<dbReference type="InterPro" id="IPR006674">
    <property type="entry name" value="HD_domain"/>
</dbReference>
<evidence type="ECO:0000313" key="2">
    <source>
        <dbReference type="EMBL" id="BBM87609.1"/>
    </source>
</evidence>
<feature type="domain" description="HD/PDEase" evidence="1">
    <location>
        <begin position="221"/>
        <end position="328"/>
    </location>
</feature>
<dbReference type="AlphaFoldDB" id="A0A5S9F7D5"/>
<dbReference type="SMART" id="SM00471">
    <property type="entry name" value="HDc"/>
    <property type="match status" value="1"/>
</dbReference>
<accession>A0A5S9F7D5</accession>
<name>A0A5S9F7D5_UABAM</name>
<keyword evidence="3" id="KW-1185">Reference proteome</keyword>
<evidence type="ECO:0000313" key="3">
    <source>
        <dbReference type="Proteomes" id="UP000326354"/>
    </source>
</evidence>
<dbReference type="CDD" id="cd00077">
    <property type="entry name" value="HDc"/>
    <property type="match status" value="1"/>
</dbReference>
<reference evidence="2 3" key="1">
    <citation type="submission" date="2019-08" db="EMBL/GenBank/DDBJ databases">
        <title>Complete genome sequence of Candidatus Uab amorphum.</title>
        <authorList>
            <person name="Shiratori T."/>
            <person name="Suzuki S."/>
            <person name="Kakizawa Y."/>
            <person name="Ishida K."/>
        </authorList>
    </citation>
    <scope>NUCLEOTIDE SEQUENCE [LARGE SCALE GENOMIC DNA]</scope>
    <source>
        <strain evidence="2 3">SRT547</strain>
    </source>
</reference>
<proteinExistence type="predicted"/>
<sequence length="353" mass="41772">MMYVEGEAQYFTAKMKAARQINIDERQSQLPSNTEIRHEILRQANLYEGEKRIENLKTMRLYALSLMRQLQDFHPKLIGSTLTGHIRKNSDIDLHLFTRNVSLITQILDQENLVYEVERKRVVKYNVERIFTHIHLHGLFEVEMSIYTLDYLKYRFKCSITGEFMPTATIDELTQLIDREYPQIDVTIECEKYSSEVVDNYEMFKSLLVPLQDVNGGKYHPEGDVLYHSLQVFELARREGYGYDLEFLQAALLHDVGKAIDKKHHAEIAAQILEPYVSPRTLFLIRHHMDALKMQKGTLGHRHRQRLVRSEYYDDLMALRRFDNRGREKGMFTDDIRDVITYMRELEITLEDM</sequence>
<dbReference type="InterPro" id="IPR043519">
    <property type="entry name" value="NT_sf"/>
</dbReference>
<keyword evidence="2" id="KW-0548">Nucleotidyltransferase</keyword>
<dbReference type="SUPFAM" id="SSF81301">
    <property type="entry name" value="Nucleotidyltransferase"/>
    <property type="match status" value="1"/>
</dbReference>
<dbReference type="KEGG" id="uam:UABAM_06021"/>
<protein>
    <submittedName>
        <fullName evidence="2">tRNA adenylyltransferase</fullName>
    </submittedName>
</protein>
<gene>
    <name evidence="2" type="ORF">UABAM_06021</name>
</gene>
<dbReference type="Gene3D" id="1.10.3210.10">
    <property type="entry name" value="Hypothetical protein af1432"/>
    <property type="match status" value="1"/>
</dbReference>
<evidence type="ECO:0000259" key="1">
    <source>
        <dbReference type="SMART" id="SM00471"/>
    </source>
</evidence>
<organism evidence="2 3">
    <name type="scientific">Uabimicrobium amorphum</name>
    <dbReference type="NCBI Taxonomy" id="2596890"/>
    <lineage>
        <taxon>Bacteria</taxon>
        <taxon>Pseudomonadati</taxon>
        <taxon>Planctomycetota</taxon>
        <taxon>Candidatus Uabimicrobiia</taxon>
        <taxon>Candidatus Uabimicrobiales</taxon>
        <taxon>Candidatus Uabimicrobiaceae</taxon>
        <taxon>Candidatus Uabimicrobium</taxon>
    </lineage>
</organism>
<dbReference type="EMBL" id="AP019860">
    <property type="protein sequence ID" value="BBM87609.1"/>
    <property type="molecule type" value="Genomic_DNA"/>
</dbReference>
<dbReference type="Pfam" id="PF01966">
    <property type="entry name" value="HD"/>
    <property type="match status" value="1"/>
</dbReference>
<keyword evidence="2" id="KW-0808">Transferase</keyword>
<dbReference type="InterPro" id="IPR003607">
    <property type="entry name" value="HD/PDEase_dom"/>
</dbReference>